<dbReference type="AlphaFoldDB" id="A0A1L7WC74"/>
<dbReference type="InterPro" id="IPR031322">
    <property type="entry name" value="Shikimate/glucono_kinase"/>
</dbReference>
<evidence type="ECO:0000256" key="7">
    <source>
        <dbReference type="ARBA" id="ARBA00022840"/>
    </source>
</evidence>
<evidence type="ECO:0000256" key="1">
    <source>
        <dbReference type="ARBA" id="ARBA00004875"/>
    </source>
</evidence>
<gene>
    <name evidence="11" type="ORF">PAC_00230</name>
</gene>
<dbReference type="OrthoDB" id="275177at2759"/>
<comment type="pathway">
    <text evidence="1">Carbohydrate acid metabolism; D-gluconate degradation.</text>
</comment>
<keyword evidence="6" id="KW-0418">Kinase</keyword>
<proteinExistence type="inferred from homology"/>
<evidence type="ECO:0000313" key="11">
    <source>
        <dbReference type="EMBL" id="CZR50358.1"/>
    </source>
</evidence>
<keyword evidence="4" id="KW-0808">Transferase</keyword>
<dbReference type="GO" id="GO:0005975">
    <property type="term" value="P:carbohydrate metabolic process"/>
    <property type="evidence" value="ECO:0007669"/>
    <property type="project" value="InterPro"/>
</dbReference>
<comment type="similarity">
    <text evidence="2">Belongs to the gluconokinase GntK/GntV family.</text>
</comment>
<dbReference type="InterPro" id="IPR006001">
    <property type="entry name" value="Therm_gnt_kin"/>
</dbReference>
<reference evidence="11 12" key="1">
    <citation type="submission" date="2016-03" db="EMBL/GenBank/DDBJ databases">
        <authorList>
            <person name="Ploux O."/>
        </authorList>
    </citation>
    <scope>NUCLEOTIDE SEQUENCE [LARGE SCALE GENOMIC DNA]</scope>
    <source>
        <strain evidence="11 12">UAMH 11012</strain>
    </source>
</reference>
<accession>A0A1L7WC74</accession>
<evidence type="ECO:0000256" key="10">
    <source>
        <dbReference type="SAM" id="SignalP"/>
    </source>
</evidence>
<keyword evidence="10" id="KW-0732">Signal</keyword>
<evidence type="ECO:0000313" key="12">
    <source>
        <dbReference type="Proteomes" id="UP000184330"/>
    </source>
</evidence>
<organism evidence="11 12">
    <name type="scientific">Phialocephala subalpina</name>
    <dbReference type="NCBI Taxonomy" id="576137"/>
    <lineage>
        <taxon>Eukaryota</taxon>
        <taxon>Fungi</taxon>
        <taxon>Dikarya</taxon>
        <taxon>Ascomycota</taxon>
        <taxon>Pezizomycotina</taxon>
        <taxon>Leotiomycetes</taxon>
        <taxon>Helotiales</taxon>
        <taxon>Mollisiaceae</taxon>
        <taxon>Phialocephala</taxon>
        <taxon>Phialocephala fortinii species complex</taxon>
    </lineage>
</organism>
<name>A0A1L7WC74_9HELO</name>
<dbReference type="PANTHER" id="PTHR43442:SF3">
    <property type="entry name" value="GLUCONOKINASE-RELATED"/>
    <property type="match status" value="1"/>
</dbReference>
<evidence type="ECO:0000256" key="4">
    <source>
        <dbReference type="ARBA" id="ARBA00022679"/>
    </source>
</evidence>
<dbReference type="GO" id="GO:0005737">
    <property type="term" value="C:cytoplasm"/>
    <property type="evidence" value="ECO:0007669"/>
    <property type="project" value="TreeGrafter"/>
</dbReference>
<dbReference type="Gene3D" id="3.40.50.300">
    <property type="entry name" value="P-loop containing nucleotide triphosphate hydrolases"/>
    <property type="match status" value="1"/>
</dbReference>
<dbReference type="Proteomes" id="UP000184330">
    <property type="component" value="Unassembled WGS sequence"/>
</dbReference>
<dbReference type="EMBL" id="FJOG01000001">
    <property type="protein sequence ID" value="CZR50358.1"/>
    <property type="molecule type" value="Genomic_DNA"/>
</dbReference>
<evidence type="ECO:0000256" key="9">
    <source>
        <dbReference type="ARBA" id="ARBA00048090"/>
    </source>
</evidence>
<dbReference type="CDD" id="cd02021">
    <property type="entry name" value="GntK"/>
    <property type="match status" value="1"/>
</dbReference>
<sequence>MSAHPLASLVLLHAIFILCLETDFPLFKMTNPHRVIHLQYIKANEDSSLAATSSGRPSLAQHLPNFKPLHNSLTSTRVESQPPTTRHRLRSTFFDHNFHAGHSPALHVALMRNLVVLCDPAGCGKSTVGEYLAQEKGCLFLEGDDYHPQENRDKMHAGISLTDDDRAGWLETLAAACITGLATKPLVIVSCSALKQKYRQVFRAAISFAALTRASSQISLKALTTTLTTPRKLSLTTPRKLSLKTLCEASITTPRKLSLATTIRTTCTTTAVIATATVTAIVKNDQIKLDFIFLSMSEKKAKNLVRVREFSTGHFMPATLVSSQFEILELPGEKEVDAHVFDSNVGVEEVKRGAFKVLEGLITKD</sequence>
<dbReference type="SUPFAM" id="SSF52540">
    <property type="entry name" value="P-loop containing nucleoside triphosphate hydrolases"/>
    <property type="match status" value="1"/>
</dbReference>
<comment type="catalytic activity">
    <reaction evidence="9">
        <text>D-gluconate + ATP = 6-phospho-D-gluconate + ADP + H(+)</text>
        <dbReference type="Rhea" id="RHEA:19433"/>
        <dbReference type="ChEBI" id="CHEBI:15378"/>
        <dbReference type="ChEBI" id="CHEBI:18391"/>
        <dbReference type="ChEBI" id="CHEBI:30616"/>
        <dbReference type="ChEBI" id="CHEBI:58759"/>
        <dbReference type="ChEBI" id="CHEBI:456216"/>
        <dbReference type="EC" id="2.7.1.12"/>
    </reaction>
</comment>
<dbReference type="InterPro" id="IPR027417">
    <property type="entry name" value="P-loop_NTPase"/>
</dbReference>
<protein>
    <recommendedName>
        <fullName evidence="3">gluconokinase</fullName>
        <ecNumber evidence="3">2.7.1.12</ecNumber>
    </recommendedName>
    <alternativeName>
        <fullName evidence="8">Gluconate kinase</fullName>
    </alternativeName>
</protein>
<dbReference type="GO" id="GO:0005524">
    <property type="term" value="F:ATP binding"/>
    <property type="evidence" value="ECO:0007669"/>
    <property type="project" value="UniProtKB-KW"/>
</dbReference>
<dbReference type="Pfam" id="PF01202">
    <property type="entry name" value="SKI"/>
    <property type="match status" value="1"/>
</dbReference>
<evidence type="ECO:0000256" key="6">
    <source>
        <dbReference type="ARBA" id="ARBA00022777"/>
    </source>
</evidence>
<evidence type="ECO:0000256" key="5">
    <source>
        <dbReference type="ARBA" id="ARBA00022741"/>
    </source>
</evidence>
<feature type="chain" id="PRO_5012815127" description="gluconokinase" evidence="10">
    <location>
        <begin position="22"/>
        <end position="365"/>
    </location>
</feature>
<dbReference type="GO" id="GO:0046316">
    <property type="term" value="F:gluconokinase activity"/>
    <property type="evidence" value="ECO:0007669"/>
    <property type="project" value="UniProtKB-EC"/>
</dbReference>
<keyword evidence="12" id="KW-1185">Reference proteome</keyword>
<dbReference type="EC" id="2.7.1.12" evidence="3"/>
<dbReference type="UniPathway" id="UPA00792"/>
<evidence type="ECO:0000256" key="8">
    <source>
        <dbReference type="ARBA" id="ARBA00029835"/>
    </source>
</evidence>
<feature type="signal peptide" evidence="10">
    <location>
        <begin position="1"/>
        <end position="21"/>
    </location>
</feature>
<dbReference type="STRING" id="576137.A0A1L7WC74"/>
<keyword evidence="5" id="KW-0547">Nucleotide-binding</keyword>
<keyword evidence="7" id="KW-0067">ATP-binding</keyword>
<dbReference type="PANTHER" id="PTHR43442">
    <property type="entry name" value="GLUCONOKINASE-RELATED"/>
    <property type="match status" value="1"/>
</dbReference>
<evidence type="ECO:0000256" key="2">
    <source>
        <dbReference type="ARBA" id="ARBA00008420"/>
    </source>
</evidence>
<evidence type="ECO:0000256" key="3">
    <source>
        <dbReference type="ARBA" id="ARBA00012054"/>
    </source>
</evidence>